<dbReference type="Proteomes" id="UP001597461">
    <property type="component" value="Unassembled WGS sequence"/>
</dbReference>
<proteinExistence type="predicted"/>
<comment type="caution">
    <text evidence="2">The sequence shown here is derived from an EMBL/GenBank/DDBJ whole genome shotgun (WGS) entry which is preliminary data.</text>
</comment>
<name>A0ABW5MF59_9SPHI</name>
<evidence type="ECO:0000256" key="1">
    <source>
        <dbReference type="SAM" id="SignalP"/>
    </source>
</evidence>
<keyword evidence="3" id="KW-1185">Reference proteome</keyword>
<dbReference type="CDD" id="cd12105">
    <property type="entry name" value="HmuY"/>
    <property type="match status" value="1"/>
</dbReference>
<reference evidence="3" key="1">
    <citation type="journal article" date="2019" name="Int. J. Syst. Evol. Microbiol.">
        <title>The Global Catalogue of Microorganisms (GCM) 10K type strain sequencing project: providing services to taxonomists for standard genome sequencing and annotation.</title>
        <authorList>
            <consortium name="The Broad Institute Genomics Platform"/>
            <consortium name="The Broad Institute Genome Sequencing Center for Infectious Disease"/>
            <person name="Wu L."/>
            <person name="Ma J."/>
        </authorList>
    </citation>
    <scope>NUCLEOTIDE SEQUENCE [LARGE SCALE GENOMIC DNA]</scope>
    <source>
        <strain evidence="3">KCTC 42866</strain>
    </source>
</reference>
<sequence>MIKFNSMIAIALVAITFTACKKDTNEPIVVVPPSDGSTLTLNGLIASELGSAAGNSVYVDFSRDKQTSVARASWDLGFYCGADFRVILNNTTSAGAKVMTTANASLATVNEADTLGLTLAVSQADPAPSHFAFFDAIDGNLSNTVIPAISATAADNKVIILNRGTGGGIAAKSWIKLKVTRNGSGGYTLQYGKIKETTNFTTVDVPKDANFNFKFVSLTNGTVVSAEPEKTNWDLVWTYSVYQTTFGSTLVPYNFSDLVFINKLAGVTAAVVSASTKSYAAFGESDLSGSITFSSARDVIGSNWRLTQPVTTNGVTAPIGVKADTFFLVKDASGNIYKLKFNSFISNDGGTRGKPVIEYKLLKKGQ</sequence>
<feature type="chain" id="PRO_5045733542" evidence="1">
    <location>
        <begin position="22"/>
        <end position="366"/>
    </location>
</feature>
<dbReference type="PROSITE" id="PS51257">
    <property type="entry name" value="PROKAR_LIPOPROTEIN"/>
    <property type="match status" value="1"/>
</dbReference>
<gene>
    <name evidence="2" type="ORF">ACFSR6_04620</name>
</gene>
<evidence type="ECO:0000313" key="2">
    <source>
        <dbReference type="EMBL" id="MFD2581762.1"/>
    </source>
</evidence>
<protein>
    <submittedName>
        <fullName evidence="2">HmuY family protein</fullName>
    </submittedName>
</protein>
<keyword evidence="1" id="KW-0732">Signal</keyword>
<dbReference type="RefSeq" id="WP_379075580.1">
    <property type="nucleotide sequence ID" value="NZ_JBHULL010000005.1"/>
</dbReference>
<dbReference type="InterPro" id="IPR025921">
    <property type="entry name" value="HmuY"/>
</dbReference>
<organism evidence="2 3">
    <name type="scientific">Pedobacter vanadiisoli</name>
    <dbReference type="NCBI Taxonomy" id="1761975"/>
    <lineage>
        <taxon>Bacteria</taxon>
        <taxon>Pseudomonadati</taxon>
        <taxon>Bacteroidota</taxon>
        <taxon>Sphingobacteriia</taxon>
        <taxon>Sphingobacteriales</taxon>
        <taxon>Sphingobacteriaceae</taxon>
        <taxon>Pedobacter</taxon>
    </lineage>
</organism>
<dbReference type="Pfam" id="PF14064">
    <property type="entry name" value="HmuY"/>
    <property type="match status" value="1"/>
</dbReference>
<accession>A0ABW5MF59</accession>
<dbReference type="EMBL" id="JBHULL010000005">
    <property type="protein sequence ID" value="MFD2581762.1"/>
    <property type="molecule type" value="Genomic_DNA"/>
</dbReference>
<evidence type="ECO:0000313" key="3">
    <source>
        <dbReference type="Proteomes" id="UP001597461"/>
    </source>
</evidence>
<feature type="signal peptide" evidence="1">
    <location>
        <begin position="1"/>
        <end position="21"/>
    </location>
</feature>